<sequence>MVIAGPMSATPGAANTFIASQPNSGNTGTANTFIGRGAGTLNYGSNNTYVGYIAGLRTTGSNNTYMGFWAGYSLNGEHNVVIGRYAGCGGGLFSDLSRSKGSYNVYLGSSAGYGGYPDGTNHNVVVGDSAGYNNATSGSVFVGSKSGYTNRIGRVNTYLGFQSGYSAVADSNTFVGYQSGYATTTGRGNTFIGTASGRSNSGGSHNTFVGNGAGPAGSNSDDNVYIGYNTEQRDTDALATNLHNSTAIGSGSKVAISNALVLGNNVNVGIGTSAPATRLEVVSSLDNTSGLRLSHLTANSQSTHSTDQFLTVNDQGDIIKARYQLRINKASEWSDRVFAPSYQLRSLESVERYVRDQGHLPGVPSADEVMKEGVDLAKINALLLEKVEELTLYLLQQKRELMQQQKRIDQLEGMVNSVAKP</sequence>
<dbReference type="Proteomes" id="UP000664628">
    <property type="component" value="Unassembled WGS sequence"/>
</dbReference>
<evidence type="ECO:0000313" key="1">
    <source>
        <dbReference type="EMBL" id="MBO0951294.1"/>
    </source>
</evidence>
<comment type="caution">
    <text evidence="1">The sequence shown here is derived from an EMBL/GenBank/DDBJ whole genome shotgun (WGS) entry which is preliminary data.</text>
</comment>
<gene>
    <name evidence="1" type="ORF">J2I46_22110</name>
</gene>
<proteinExistence type="predicted"/>
<keyword evidence="2" id="KW-1185">Reference proteome</keyword>
<accession>A0ABS3JMQ8</accession>
<name>A0ABS3JMQ8_9BACT</name>
<dbReference type="EMBL" id="JAFMYW010000007">
    <property type="protein sequence ID" value="MBO0951294.1"/>
    <property type="molecule type" value="Genomic_DNA"/>
</dbReference>
<organism evidence="1 2">
    <name type="scientific">Fibrella forsythiae</name>
    <dbReference type="NCBI Taxonomy" id="2817061"/>
    <lineage>
        <taxon>Bacteria</taxon>
        <taxon>Pseudomonadati</taxon>
        <taxon>Bacteroidota</taxon>
        <taxon>Cytophagia</taxon>
        <taxon>Cytophagales</taxon>
        <taxon>Spirosomataceae</taxon>
        <taxon>Fibrella</taxon>
    </lineage>
</organism>
<reference evidence="1 2" key="1">
    <citation type="submission" date="2021-03" db="EMBL/GenBank/DDBJ databases">
        <title>Fibrella sp. HMF5405 genome sequencing and assembly.</title>
        <authorList>
            <person name="Kang H."/>
            <person name="Kim H."/>
            <person name="Bae S."/>
            <person name="Joh K."/>
        </authorList>
    </citation>
    <scope>NUCLEOTIDE SEQUENCE [LARGE SCALE GENOMIC DNA]</scope>
    <source>
        <strain evidence="1 2">HMF5405</strain>
    </source>
</reference>
<evidence type="ECO:0000313" key="2">
    <source>
        <dbReference type="Proteomes" id="UP000664628"/>
    </source>
</evidence>
<protein>
    <recommendedName>
        <fullName evidence="3">TMF family protein</fullName>
    </recommendedName>
</protein>
<evidence type="ECO:0008006" key="3">
    <source>
        <dbReference type="Google" id="ProtNLM"/>
    </source>
</evidence>